<feature type="compositionally biased region" description="Acidic residues" evidence="1">
    <location>
        <begin position="250"/>
        <end position="270"/>
    </location>
</feature>
<evidence type="ECO:0000313" key="2">
    <source>
        <dbReference type="EMBL" id="GFR44538.1"/>
    </source>
</evidence>
<dbReference type="AlphaFoldDB" id="A0AAD3HKY2"/>
<accession>A0AAD3HKY2</accession>
<sequence length="485" mass="49698">MRRWRLHCLKTYPPLRQSHPNPTSGEPFADAYTGWIPESDPHPLTTPDISPLAFTLRAFDEEPGAAASAATAAALAAVDRQLTMLRAGSMMSGSASSFYGGFGGGVGFGGGGALGGGGGSSRYAPSEGLMMLAAAVSGRLPPPRAGAHALFAAWAASRRASEFFDGHTCRRLCFTRSWSLRLAAAEQMSVPLVGAAHLVGGCLPDSSSHPFLRAVALMPAAAGGGGGGGGGGGVAGAGQRRRGSWRPDPSEELQDKDEGDKQEEEEEDMDIGVTGSDMSPGGRVTEAHVTVTILPTSSARRRNITRNTSRNTSRSGSTRRNAACSDGAPLPEPQPMFATGACYSLADAEEFLDDPGMLGLAELLEAAVTKACKAAGGSGKKDAAGSNGDARISGSGKGGGQEGKRSASGKAEGGEAGGGAGGEAEARGLPVSESSFRSLRRHGDAPLWGIMHSSDYAKRAKAAFNTLWDEAARRGVERLGLKGQA</sequence>
<feature type="compositionally biased region" description="Low complexity" evidence="1">
    <location>
        <begin position="305"/>
        <end position="323"/>
    </location>
</feature>
<name>A0AAD3HKY2_9CHLO</name>
<organism evidence="2 3">
    <name type="scientific">Astrephomene gubernaculifera</name>
    <dbReference type="NCBI Taxonomy" id="47775"/>
    <lineage>
        <taxon>Eukaryota</taxon>
        <taxon>Viridiplantae</taxon>
        <taxon>Chlorophyta</taxon>
        <taxon>core chlorophytes</taxon>
        <taxon>Chlorophyceae</taxon>
        <taxon>CS clade</taxon>
        <taxon>Chlamydomonadales</taxon>
        <taxon>Astrephomenaceae</taxon>
        <taxon>Astrephomene</taxon>
    </lineage>
</organism>
<protein>
    <submittedName>
        <fullName evidence="2">Uncharacterized protein</fullName>
    </submittedName>
</protein>
<feature type="region of interest" description="Disordered" evidence="1">
    <location>
        <begin position="225"/>
        <end position="283"/>
    </location>
</feature>
<feature type="region of interest" description="Disordered" evidence="1">
    <location>
        <begin position="295"/>
        <end position="332"/>
    </location>
</feature>
<dbReference type="Proteomes" id="UP001054857">
    <property type="component" value="Unassembled WGS sequence"/>
</dbReference>
<feature type="region of interest" description="Disordered" evidence="1">
    <location>
        <begin position="376"/>
        <end position="437"/>
    </location>
</feature>
<reference evidence="2 3" key="1">
    <citation type="journal article" date="2021" name="Sci. Rep.">
        <title>Genome sequencing of the multicellular alga Astrephomene provides insights into convergent evolution of germ-soma differentiation.</title>
        <authorList>
            <person name="Yamashita S."/>
            <person name="Yamamoto K."/>
            <person name="Matsuzaki R."/>
            <person name="Suzuki S."/>
            <person name="Yamaguchi H."/>
            <person name="Hirooka S."/>
            <person name="Minakuchi Y."/>
            <person name="Miyagishima S."/>
            <person name="Kawachi M."/>
            <person name="Toyoda A."/>
            <person name="Nozaki H."/>
        </authorList>
    </citation>
    <scope>NUCLEOTIDE SEQUENCE [LARGE SCALE GENOMIC DNA]</scope>
    <source>
        <strain evidence="2 3">NIES-4017</strain>
    </source>
</reference>
<proteinExistence type="predicted"/>
<keyword evidence="3" id="KW-1185">Reference proteome</keyword>
<evidence type="ECO:0000256" key="1">
    <source>
        <dbReference type="SAM" id="MobiDB-lite"/>
    </source>
</evidence>
<feature type="compositionally biased region" description="Gly residues" evidence="1">
    <location>
        <begin position="225"/>
        <end position="236"/>
    </location>
</feature>
<comment type="caution">
    <text evidence="2">The sequence shown here is derived from an EMBL/GenBank/DDBJ whole genome shotgun (WGS) entry which is preliminary data.</text>
</comment>
<dbReference type="EMBL" id="BMAR01000008">
    <property type="protein sequence ID" value="GFR44538.1"/>
    <property type="molecule type" value="Genomic_DNA"/>
</dbReference>
<gene>
    <name evidence="2" type="ORF">Agub_g5809</name>
</gene>
<evidence type="ECO:0000313" key="3">
    <source>
        <dbReference type="Proteomes" id="UP001054857"/>
    </source>
</evidence>